<dbReference type="InterPro" id="IPR000182">
    <property type="entry name" value="GNAT_dom"/>
</dbReference>
<dbReference type="Gene3D" id="3.40.630.30">
    <property type="match status" value="1"/>
</dbReference>
<dbReference type="EMBL" id="CP017707">
    <property type="protein sequence ID" value="AOZ50951.1"/>
    <property type="molecule type" value="Genomic_DNA"/>
</dbReference>
<dbReference type="GO" id="GO:0016747">
    <property type="term" value="F:acyltransferase activity, transferring groups other than amino-acyl groups"/>
    <property type="evidence" value="ECO:0007669"/>
    <property type="project" value="InterPro"/>
</dbReference>
<sequence length="153" mass="16975">MAVAIDSDPARLDRERIYQYLSGESYWARGLPREVFERSLDHSLCFGAYADDGQLIGFARAITDRATFAYLADVFVLEGWQGQGVGKRLVDAAIAHPDLAGLRRMMLATADAHGLYARYGFTALNRPERMMERLDQDVYLRKAAGGDAQAVLG</sequence>
<protein>
    <submittedName>
        <fullName evidence="2">GNAT family N-acetyltransferase</fullName>
    </submittedName>
</protein>
<organism evidence="2 3">
    <name type="scientific">Chromobacterium vaccinii</name>
    <dbReference type="NCBI Taxonomy" id="1108595"/>
    <lineage>
        <taxon>Bacteria</taxon>
        <taxon>Pseudomonadati</taxon>
        <taxon>Pseudomonadota</taxon>
        <taxon>Betaproteobacteria</taxon>
        <taxon>Neisseriales</taxon>
        <taxon>Chromobacteriaceae</taxon>
        <taxon>Chromobacterium</taxon>
    </lineage>
</organism>
<keyword evidence="2" id="KW-0808">Transferase</keyword>
<dbReference type="InterPro" id="IPR053144">
    <property type="entry name" value="Acetyltransferase_Butenolide"/>
</dbReference>
<dbReference type="PROSITE" id="PS51186">
    <property type="entry name" value="GNAT"/>
    <property type="match status" value="1"/>
</dbReference>
<proteinExistence type="predicted"/>
<evidence type="ECO:0000259" key="1">
    <source>
        <dbReference type="PROSITE" id="PS51186"/>
    </source>
</evidence>
<name>A0A1D9LIA4_9NEIS</name>
<dbReference type="KEGG" id="cvc:BKX93_13770"/>
<evidence type="ECO:0000313" key="3">
    <source>
        <dbReference type="Proteomes" id="UP000178776"/>
    </source>
</evidence>
<dbReference type="AlphaFoldDB" id="A0A1D9LIA4"/>
<dbReference type="RefSeq" id="WP_070980246.1">
    <property type="nucleotide sequence ID" value="NZ_CP017707.1"/>
</dbReference>
<evidence type="ECO:0000313" key="2">
    <source>
        <dbReference type="EMBL" id="AOZ50951.1"/>
    </source>
</evidence>
<reference evidence="2 3" key="1">
    <citation type="submission" date="2016-10" db="EMBL/GenBank/DDBJ databases">
        <title>Chromobacterium muskegensis sp. nov., an insecticidal bacterium isolated from Sphagnum bogs.</title>
        <authorList>
            <person name="Sparks M.E."/>
            <person name="Blackburn M.B."/>
            <person name="Gundersen-Rindal D.E."/>
            <person name="Mitchell A."/>
            <person name="Farrar R."/>
            <person name="Kuhar D."/>
        </authorList>
    </citation>
    <scope>NUCLEOTIDE SEQUENCE [LARGE SCALE GENOMIC DNA]</scope>
    <source>
        <strain evidence="2 3">21-1</strain>
    </source>
</reference>
<dbReference type="SUPFAM" id="SSF55729">
    <property type="entry name" value="Acyl-CoA N-acyltransferases (Nat)"/>
    <property type="match status" value="1"/>
</dbReference>
<dbReference type="Pfam" id="PF00583">
    <property type="entry name" value="Acetyltransf_1"/>
    <property type="match status" value="1"/>
</dbReference>
<dbReference type="STRING" id="1108595.BKX93_13770"/>
<dbReference type="GeneID" id="68842273"/>
<accession>A0A1D9LIA4</accession>
<dbReference type="Proteomes" id="UP000178776">
    <property type="component" value="Chromosome"/>
</dbReference>
<dbReference type="PANTHER" id="PTHR43233:SF1">
    <property type="entry name" value="FAMILY N-ACETYLTRANSFERASE, PUTATIVE (AFU_ORTHOLOGUE AFUA_6G03350)-RELATED"/>
    <property type="match status" value="1"/>
</dbReference>
<dbReference type="InterPro" id="IPR016181">
    <property type="entry name" value="Acyl_CoA_acyltransferase"/>
</dbReference>
<gene>
    <name evidence="2" type="ORF">BKX93_13770</name>
</gene>
<dbReference type="CDD" id="cd04301">
    <property type="entry name" value="NAT_SF"/>
    <property type="match status" value="1"/>
</dbReference>
<feature type="domain" description="N-acetyltransferase" evidence="1">
    <location>
        <begin position="5"/>
        <end position="145"/>
    </location>
</feature>
<dbReference type="PANTHER" id="PTHR43233">
    <property type="entry name" value="FAMILY N-ACETYLTRANSFERASE, PUTATIVE (AFU_ORTHOLOGUE AFUA_6G03350)-RELATED"/>
    <property type="match status" value="1"/>
</dbReference>